<dbReference type="EMBL" id="JASORJ010000003">
    <property type="protein sequence ID" value="MDK7356655.1"/>
    <property type="molecule type" value="Genomic_DNA"/>
</dbReference>
<dbReference type="Pfam" id="PF14088">
    <property type="entry name" value="DUF4268"/>
    <property type="match status" value="1"/>
</dbReference>
<evidence type="ECO:0000259" key="1">
    <source>
        <dbReference type="Pfam" id="PF14088"/>
    </source>
</evidence>
<gene>
    <name evidence="2" type="ORF">QP520_03330</name>
</gene>
<feature type="domain" description="DUF4268" evidence="1">
    <location>
        <begin position="159"/>
        <end position="248"/>
    </location>
</feature>
<reference evidence="2" key="1">
    <citation type="submission" date="2023-05" db="EMBL/GenBank/DDBJ databases">
        <title>Cataloging the Phylogenetic Diversity of Human Bladder Bacteria.</title>
        <authorList>
            <person name="Du J."/>
        </authorList>
    </citation>
    <scope>NUCLEOTIDE SEQUENCE</scope>
    <source>
        <strain evidence="2">UMB10101</strain>
    </source>
</reference>
<dbReference type="Proteomes" id="UP001236274">
    <property type="component" value="Unassembled WGS sequence"/>
</dbReference>
<evidence type="ECO:0000313" key="2">
    <source>
        <dbReference type="EMBL" id="MDK7356655.1"/>
    </source>
</evidence>
<dbReference type="AlphaFoldDB" id="A0AAJ1V6S9"/>
<evidence type="ECO:0000313" key="3">
    <source>
        <dbReference type="Proteomes" id="UP001236274"/>
    </source>
</evidence>
<proteinExistence type="predicted"/>
<comment type="caution">
    <text evidence="2">The sequence shown here is derived from an EMBL/GenBank/DDBJ whole genome shotgun (WGS) entry which is preliminary data.</text>
</comment>
<accession>A0AAJ1V6S9</accession>
<dbReference type="InterPro" id="IPR025364">
    <property type="entry name" value="DUF4268"/>
</dbReference>
<sequence length="248" mass="28554">MNRLETTVTRLYFLEVLRLYNENKLTLAQITEIFLTTEKYLFCRTMCDLPTNALNKIFLILHRENSRYDGTEDKAIITKLSMSEEENIALHFNTNPDAFTKSLEIGDGIYVWTNTSTQSKLSVLSHLFKLYDENPADLAFYLRDENEANVDEPGSRHELRRKYWTYALPNIQKAHDEDGSFSNVNPSRDNWINGFFGIGGFYLCCIANYDAARVEVVLGRGNKQENKDAFDSLYTHKAEIESTLGTTL</sequence>
<name>A0AAJ1V6S9_9FIRM</name>
<organism evidence="2 3">
    <name type="scientific">Veillonella atypica</name>
    <dbReference type="NCBI Taxonomy" id="39777"/>
    <lineage>
        <taxon>Bacteria</taxon>
        <taxon>Bacillati</taxon>
        <taxon>Bacillota</taxon>
        <taxon>Negativicutes</taxon>
        <taxon>Veillonellales</taxon>
        <taxon>Veillonellaceae</taxon>
        <taxon>Veillonella</taxon>
    </lineage>
</organism>
<protein>
    <submittedName>
        <fullName evidence="2">DUF4268 domain-containing protein</fullName>
    </submittedName>
</protein>